<dbReference type="Gene3D" id="3.30.70.270">
    <property type="match status" value="3"/>
</dbReference>
<keyword evidence="5" id="KW-1185">Reference proteome</keyword>
<dbReference type="PROSITE" id="PS50158">
    <property type="entry name" value="ZF_CCHC"/>
    <property type="match status" value="1"/>
</dbReference>
<dbReference type="PANTHER" id="PTHR37984:SF11">
    <property type="entry name" value="INTEGRASE CATALYTIC DOMAIN-CONTAINING PROTEIN"/>
    <property type="match status" value="1"/>
</dbReference>
<dbReference type="OrthoDB" id="2286242at2759"/>
<feature type="domain" description="CCHC-type" evidence="3">
    <location>
        <begin position="60"/>
        <end position="75"/>
    </location>
</feature>
<proteinExistence type="predicted"/>
<dbReference type="PANTHER" id="PTHR37984">
    <property type="entry name" value="PROTEIN CBG26694"/>
    <property type="match status" value="1"/>
</dbReference>
<protein>
    <recommendedName>
        <fullName evidence="3">CCHC-type domain-containing protein</fullName>
    </recommendedName>
</protein>
<dbReference type="GO" id="GO:0008270">
    <property type="term" value="F:zinc ion binding"/>
    <property type="evidence" value="ECO:0007669"/>
    <property type="project" value="UniProtKB-KW"/>
</dbReference>
<gene>
    <name evidence="4" type="ORF">OXX778_LOCUS8738</name>
</gene>
<keyword evidence="1" id="KW-0479">Metal-binding</keyword>
<dbReference type="EMBL" id="CAJNOC010001230">
    <property type="protein sequence ID" value="CAF0846759.1"/>
    <property type="molecule type" value="Genomic_DNA"/>
</dbReference>
<accession>A0A813W7H8</accession>
<dbReference type="InterPro" id="IPR001878">
    <property type="entry name" value="Znf_CCHC"/>
</dbReference>
<dbReference type="Proteomes" id="UP000663879">
    <property type="component" value="Unassembled WGS sequence"/>
</dbReference>
<reference evidence="4" key="1">
    <citation type="submission" date="2021-02" db="EMBL/GenBank/DDBJ databases">
        <authorList>
            <person name="Nowell W R."/>
        </authorList>
    </citation>
    <scope>NUCLEOTIDE SEQUENCE</scope>
    <source>
        <strain evidence="4">Ploen Becks lab</strain>
    </source>
</reference>
<dbReference type="InterPro" id="IPR041577">
    <property type="entry name" value="RT_RNaseH_2"/>
</dbReference>
<name>A0A813W7H8_9BILA</name>
<feature type="compositionally biased region" description="Gly residues" evidence="2">
    <location>
        <begin position="100"/>
        <end position="121"/>
    </location>
</feature>
<evidence type="ECO:0000259" key="3">
    <source>
        <dbReference type="PROSITE" id="PS50158"/>
    </source>
</evidence>
<dbReference type="GO" id="GO:0003676">
    <property type="term" value="F:nucleic acid binding"/>
    <property type="evidence" value="ECO:0007669"/>
    <property type="project" value="InterPro"/>
</dbReference>
<dbReference type="InterPro" id="IPR043128">
    <property type="entry name" value="Rev_trsase/Diguanyl_cyclase"/>
</dbReference>
<dbReference type="InterPro" id="IPR043502">
    <property type="entry name" value="DNA/RNA_pol_sf"/>
</dbReference>
<dbReference type="SUPFAM" id="SSF56672">
    <property type="entry name" value="DNA/RNA polymerases"/>
    <property type="match status" value="1"/>
</dbReference>
<dbReference type="AlphaFoldDB" id="A0A813W7H8"/>
<organism evidence="4 5">
    <name type="scientific">Brachionus calyciflorus</name>
    <dbReference type="NCBI Taxonomy" id="104777"/>
    <lineage>
        <taxon>Eukaryota</taxon>
        <taxon>Metazoa</taxon>
        <taxon>Spiralia</taxon>
        <taxon>Gnathifera</taxon>
        <taxon>Rotifera</taxon>
        <taxon>Eurotatoria</taxon>
        <taxon>Monogononta</taxon>
        <taxon>Pseudotrocha</taxon>
        <taxon>Ploima</taxon>
        <taxon>Brachionidae</taxon>
        <taxon>Brachionus</taxon>
    </lineage>
</organism>
<feature type="compositionally biased region" description="Polar residues" evidence="2">
    <location>
        <begin position="78"/>
        <end position="99"/>
    </location>
</feature>
<dbReference type="InterPro" id="IPR000477">
    <property type="entry name" value="RT_dom"/>
</dbReference>
<feature type="region of interest" description="Disordered" evidence="2">
    <location>
        <begin position="76"/>
        <end position="125"/>
    </location>
</feature>
<dbReference type="Gene3D" id="3.10.10.10">
    <property type="entry name" value="HIV Type 1 Reverse Transcriptase, subunit A, domain 1"/>
    <property type="match status" value="1"/>
</dbReference>
<dbReference type="CDD" id="cd01647">
    <property type="entry name" value="RT_LTR"/>
    <property type="match status" value="1"/>
</dbReference>
<dbReference type="Pfam" id="PF17919">
    <property type="entry name" value="RT_RNaseH_2"/>
    <property type="match status" value="1"/>
</dbReference>
<keyword evidence="1" id="KW-0863">Zinc-finger</keyword>
<dbReference type="InterPro" id="IPR050951">
    <property type="entry name" value="Retrovirus_Pol_polyprotein"/>
</dbReference>
<evidence type="ECO:0000313" key="5">
    <source>
        <dbReference type="Proteomes" id="UP000663879"/>
    </source>
</evidence>
<sequence length="387" mass="42966">MRKKKSSLPIKLDDLIVAGRLEDAVREQLQDYGQTNDKSCINNVKKHGNSNECPAAGKQCRCCGKSGHYAQLCKQKDGNGQSHDTRNSSGNSGTRYSSGGSNGRCAGNGTGRGSGGYNRGGGKNRKQVSIVEGEDDCQPVYGPTPWVSPIVPVQKPGKQNEIRICTDAREANKAILRSRHSCPTLGDLAVRLNGARFISKFDIRSGYNQILLRALNFSDDIIVFGATKEEHNQRLEDVLKRLEDSGLTVNETKCEFGKRRLKFFGLEFSEKVRSLLGLANHCDRFIPELALIVKPLRELVKKKTKWNWTEKHGEALQKLKKSICTDSLCYFDPKLRTDLALDASPVGLAAVMAQYYPRSQMKGVLLCLQAVHSLKLNSVILKWSVRR</sequence>
<keyword evidence="1" id="KW-0862">Zinc</keyword>
<evidence type="ECO:0000256" key="2">
    <source>
        <dbReference type="SAM" id="MobiDB-lite"/>
    </source>
</evidence>
<evidence type="ECO:0000256" key="1">
    <source>
        <dbReference type="PROSITE-ProRule" id="PRU00047"/>
    </source>
</evidence>
<comment type="caution">
    <text evidence="4">The sequence shown here is derived from an EMBL/GenBank/DDBJ whole genome shotgun (WGS) entry which is preliminary data.</text>
</comment>
<evidence type="ECO:0000313" key="4">
    <source>
        <dbReference type="EMBL" id="CAF0846759.1"/>
    </source>
</evidence>
<dbReference type="Pfam" id="PF00078">
    <property type="entry name" value="RVT_1"/>
    <property type="match status" value="1"/>
</dbReference>